<keyword evidence="2" id="KW-1185">Reference proteome</keyword>
<evidence type="ECO:0000313" key="2">
    <source>
        <dbReference type="Proteomes" id="UP000218615"/>
    </source>
</evidence>
<gene>
    <name evidence="1" type="ORF">MNV_970002</name>
</gene>
<dbReference type="Proteomes" id="UP000218615">
    <property type="component" value="Unassembled WGS sequence"/>
</dbReference>
<evidence type="ECO:0000313" key="1">
    <source>
        <dbReference type="EMBL" id="SNQ62896.1"/>
    </source>
</evidence>
<protein>
    <submittedName>
        <fullName evidence="1">Uncharacterized protein</fullName>
    </submittedName>
</protein>
<accession>A0A284VUB6</accession>
<dbReference type="AlphaFoldDB" id="A0A284VUB6"/>
<proteinExistence type="predicted"/>
<name>A0A284VUB6_9EURY</name>
<reference evidence="2" key="1">
    <citation type="submission" date="2017-06" db="EMBL/GenBank/DDBJ databases">
        <authorList>
            <person name="Cremers G."/>
        </authorList>
    </citation>
    <scope>NUCLEOTIDE SEQUENCE [LARGE SCALE GENOMIC DNA]</scope>
</reference>
<sequence length="65" mass="7894">MSDHLLSPNEKWIWRCLNKIWHECGVRQQVYNKGYTNVTRKHDESLRAIYGTVFRKQAWYTPNPE</sequence>
<dbReference type="EMBL" id="FZMP01000248">
    <property type="protein sequence ID" value="SNQ62896.1"/>
    <property type="molecule type" value="Genomic_DNA"/>
</dbReference>
<organism evidence="1 2">
    <name type="scientific">Candidatus Methanoperedens nitratireducens</name>
    <dbReference type="NCBI Taxonomy" id="1392998"/>
    <lineage>
        <taxon>Archaea</taxon>
        <taxon>Methanobacteriati</taxon>
        <taxon>Methanobacteriota</taxon>
        <taxon>Stenosarchaea group</taxon>
        <taxon>Methanomicrobia</taxon>
        <taxon>Methanosarcinales</taxon>
        <taxon>ANME-2 cluster</taxon>
        <taxon>Candidatus Methanoperedentaceae</taxon>
        <taxon>Candidatus Methanoperedens</taxon>
    </lineage>
</organism>